<dbReference type="RefSeq" id="WP_203628346.1">
    <property type="nucleotide sequence ID" value="NZ_BOLQ01000024.1"/>
</dbReference>
<dbReference type="Proteomes" id="UP001597196">
    <property type="component" value="Unassembled WGS sequence"/>
</dbReference>
<evidence type="ECO:0000313" key="4">
    <source>
        <dbReference type="Proteomes" id="UP001597196"/>
    </source>
</evidence>
<evidence type="ECO:0000256" key="2">
    <source>
        <dbReference type="SAM" id="SignalP"/>
    </source>
</evidence>
<accession>A0ABW4CHM5</accession>
<feature type="region of interest" description="Disordered" evidence="1">
    <location>
        <begin position="23"/>
        <end position="87"/>
    </location>
</feature>
<dbReference type="PROSITE" id="PS51257">
    <property type="entry name" value="PROKAR_LIPOPROTEIN"/>
    <property type="match status" value="1"/>
</dbReference>
<name>A0ABW4CHM5_9LACO</name>
<dbReference type="EMBL" id="JBHTOC010000005">
    <property type="protein sequence ID" value="MFD1429504.1"/>
    <property type="molecule type" value="Genomic_DNA"/>
</dbReference>
<organism evidence="3 4">
    <name type="scientific">Lacticaseibacillus mingshuiensis</name>
    <dbReference type="NCBI Taxonomy" id="2799574"/>
    <lineage>
        <taxon>Bacteria</taxon>
        <taxon>Bacillati</taxon>
        <taxon>Bacillota</taxon>
        <taxon>Bacilli</taxon>
        <taxon>Lactobacillales</taxon>
        <taxon>Lactobacillaceae</taxon>
        <taxon>Lacticaseibacillus</taxon>
    </lineage>
</organism>
<reference evidence="4" key="1">
    <citation type="journal article" date="2019" name="Int. J. Syst. Evol. Microbiol.">
        <title>The Global Catalogue of Microorganisms (GCM) 10K type strain sequencing project: providing services to taxonomists for standard genome sequencing and annotation.</title>
        <authorList>
            <consortium name="The Broad Institute Genomics Platform"/>
            <consortium name="The Broad Institute Genome Sequencing Center for Infectious Disease"/>
            <person name="Wu L."/>
            <person name="Ma J."/>
        </authorList>
    </citation>
    <scope>NUCLEOTIDE SEQUENCE [LARGE SCALE GENOMIC DNA]</scope>
    <source>
        <strain evidence="4">CCM 8980</strain>
    </source>
</reference>
<proteinExistence type="predicted"/>
<sequence length="284" mass="29682">MKKTGWMIPVVLLIVGIAAGCGNQSTSQSKSNSSEKISTKSSSKKTEASSDSSSSDTSSSSDESSSASTFSDTESTSSSTKKPTISRITELNQQIHAKLTVAKLPTTVSTATGKVLNAAISGTNEAYTVNYSEGSQEVALNVASVAPILELTKKTYSTAAAAQSQINYQQIQKGLPTVSLGYGMTATQEGAAGSSYTTWHEGNWSITVVSSNVQGEDGLPLAKQAAAYFNRYALPAPDGQATVQLYVAKSSDLMNVITWRKGTALYTASGTDAMKLLQAAVTIR</sequence>
<keyword evidence="4" id="KW-1185">Reference proteome</keyword>
<evidence type="ECO:0000313" key="3">
    <source>
        <dbReference type="EMBL" id="MFD1429504.1"/>
    </source>
</evidence>
<keyword evidence="2" id="KW-0732">Signal</keyword>
<comment type="caution">
    <text evidence="3">The sequence shown here is derived from an EMBL/GenBank/DDBJ whole genome shotgun (WGS) entry which is preliminary data.</text>
</comment>
<feature type="compositionally biased region" description="Low complexity" evidence="1">
    <location>
        <begin position="49"/>
        <end position="86"/>
    </location>
</feature>
<evidence type="ECO:0000256" key="1">
    <source>
        <dbReference type="SAM" id="MobiDB-lite"/>
    </source>
</evidence>
<protein>
    <recommendedName>
        <fullName evidence="5">Lipoprotein</fullName>
    </recommendedName>
</protein>
<feature type="signal peptide" evidence="2">
    <location>
        <begin position="1"/>
        <end position="20"/>
    </location>
</feature>
<evidence type="ECO:0008006" key="5">
    <source>
        <dbReference type="Google" id="ProtNLM"/>
    </source>
</evidence>
<feature type="compositionally biased region" description="Low complexity" evidence="1">
    <location>
        <begin position="25"/>
        <end position="41"/>
    </location>
</feature>
<feature type="chain" id="PRO_5047226781" description="Lipoprotein" evidence="2">
    <location>
        <begin position="21"/>
        <end position="284"/>
    </location>
</feature>
<gene>
    <name evidence="3" type="ORF">ACFQ4P_04480</name>
</gene>